<dbReference type="Proteomes" id="UP000515708">
    <property type="component" value="Chromosome"/>
</dbReference>
<dbReference type="RefSeq" id="WP_182252553.1">
    <property type="nucleotide sequence ID" value="NZ_CP043732.1"/>
</dbReference>
<dbReference type="Pfam" id="PF06197">
    <property type="entry name" value="DUF998"/>
    <property type="match status" value="1"/>
</dbReference>
<feature type="transmembrane region" description="Helical" evidence="1">
    <location>
        <begin position="251"/>
        <end position="269"/>
    </location>
</feature>
<feature type="transmembrane region" description="Helical" evidence="1">
    <location>
        <begin position="134"/>
        <end position="161"/>
    </location>
</feature>
<dbReference type="AlphaFoldDB" id="A0A7D7WBG6"/>
<sequence>MTQLRDRARTALKVVRRLARSAESIETAALIAGAAAFVVGFPISWLIFGTSRLSITGPGSIGSYAAVGGAVVAAVAFALGRLAVRPEAPAPDEPRDGFVGPPDRLRWYDLFAIGGAYASIALLGWFGIAQLLELSFIGAPVFAFPGAILVGVAFALTAYVAFHGALRLTPMSLSLDLAVFLVVGAFAAMLTSSDPQWWQNNLSALGQTTNSAAPAFNVTLILSGLIVTTIARYATAGLPVDTTAERRSRTLTRGGLVIVGVFLALVGVFPVDRFFLVHNTVATGMAVVYALLVVALPKLLPGLPRVFYALGYVYVGVVALLGVFFATGYYNLTAVELIAGVLIFSWIIVFLRTVSAAGTTGAESPAAAAAGAVG</sequence>
<feature type="transmembrane region" description="Helical" evidence="1">
    <location>
        <begin position="275"/>
        <end position="294"/>
    </location>
</feature>
<feature type="transmembrane region" description="Helical" evidence="1">
    <location>
        <begin position="105"/>
        <end position="128"/>
    </location>
</feature>
<dbReference type="EMBL" id="CP043732">
    <property type="protein sequence ID" value="QMU97558.1"/>
    <property type="molecule type" value="Genomic_DNA"/>
</dbReference>
<reference evidence="2 3" key="1">
    <citation type="journal article" date="2020" name="Front. Microbiol.">
        <title>Design of Bacterial Strain-Specific qPCR Assays Using NGS Data and Publicly Available Resources and Its Application to Track Biocontrol Strains.</title>
        <authorList>
            <person name="Hernandez I."/>
            <person name="Sant C."/>
            <person name="Martinez R."/>
            <person name="Fernandez C."/>
        </authorList>
    </citation>
    <scope>NUCLEOTIDE SEQUENCE [LARGE SCALE GENOMIC DNA]</scope>
    <source>
        <strain evidence="2 3">B24</strain>
    </source>
</reference>
<organism evidence="2 3">
    <name type="scientific">Microbacterium esteraromaticum</name>
    <dbReference type="NCBI Taxonomy" id="57043"/>
    <lineage>
        <taxon>Bacteria</taxon>
        <taxon>Bacillati</taxon>
        <taxon>Actinomycetota</taxon>
        <taxon>Actinomycetes</taxon>
        <taxon>Micrococcales</taxon>
        <taxon>Microbacteriaceae</taxon>
        <taxon>Microbacterium</taxon>
    </lineage>
</organism>
<evidence type="ECO:0000313" key="3">
    <source>
        <dbReference type="Proteomes" id="UP000515708"/>
    </source>
</evidence>
<feature type="transmembrane region" description="Helical" evidence="1">
    <location>
        <begin position="212"/>
        <end position="231"/>
    </location>
</feature>
<keyword evidence="1" id="KW-0812">Transmembrane</keyword>
<feature type="transmembrane region" description="Helical" evidence="1">
    <location>
        <begin position="306"/>
        <end position="326"/>
    </location>
</feature>
<evidence type="ECO:0000256" key="1">
    <source>
        <dbReference type="SAM" id="Phobius"/>
    </source>
</evidence>
<name>A0A7D7WBG6_9MICO</name>
<feature type="transmembrane region" description="Helical" evidence="1">
    <location>
        <begin position="173"/>
        <end position="192"/>
    </location>
</feature>
<feature type="transmembrane region" description="Helical" evidence="1">
    <location>
        <begin position="61"/>
        <end position="84"/>
    </location>
</feature>
<gene>
    <name evidence="2" type="ORF">FVO59_10250</name>
</gene>
<proteinExistence type="predicted"/>
<accession>A0A7D7WBG6</accession>
<feature type="transmembrane region" description="Helical" evidence="1">
    <location>
        <begin position="27"/>
        <end position="49"/>
    </location>
</feature>
<keyword evidence="1" id="KW-1133">Transmembrane helix</keyword>
<dbReference type="InterPro" id="IPR009339">
    <property type="entry name" value="DUF998"/>
</dbReference>
<protein>
    <submittedName>
        <fullName evidence="2">DUF998 domain-containing protein</fullName>
    </submittedName>
</protein>
<keyword evidence="1" id="KW-0472">Membrane</keyword>
<feature type="transmembrane region" description="Helical" evidence="1">
    <location>
        <begin position="332"/>
        <end position="351"/>
    </location>
</feature>
<evidence type="ECO:0000313" key="2">
    <source>
        <dbReference type="EMBL" id="QMU97558.1"/>
    </source>
</evidence>